<dbReference type="GO" id="GO:0004252">
    <property type="term" value="F:serine-type endopeptidase activity"/>
    <property type="evidence" value="ECO:0007669"/>
    <property type="project" value="InterPro"/>
</dbReference>
<dbReference type="Proteomes" id="UP000194267">
    <property type="component" value="Unassembled WGS sequence"/>
</dbReference>
<dbReference type="InterPro" id="IPR009003">
    <property type="entry name" value="Peptidase_S1_PA"/>
</dbReference>
<comment type="similarity">
    <text evidence="1">Belongs to the peptidase S1C family.</text>
</comment>
<dbReference type="InterPro" id="IPR001940">
    <property type="entry name" value="Peptidase_S1C"/>
</dbReference>
<evidence type="ECO:0000256" key="2">
    <source>
        <dbReference type="ARBA" id="ARBA00022670"/>
    </source>
</evidence>
<dbReference type="PANTHER" id="PTHR43343:SF3">
    <property type="entry name" value="PROTEASE DO-LIKE 8, CHLOROPLASTIC"/>
    <property type="match status" value="1"/>
</dbReference>
<evidence type="ECO:0008006" key="6">
    <source>
        <dbReference type="Google" id="ProtNLM"/>
    </source>
</evidence>
<dbReference type="Pfam" id="PF13365">
    <property type="entry name" value="Trypsin_2"/>
    <property type="match status" value="1"/>
</dbReference>
<accession>A0A1Y2T3Q6</accession>
<dbReference type="GO" id="GO:0006508">
    <property type="term" value="P:proteolysis"/>
    <property type="evidence" value="ECO:0007669"/>
    <property type="project" value="UniProtKB-KW"/>
</dbReference>
<keyword evidence="2" id="KW-0645">Protease</keyword>
<reference evidence="5" key="1">
    <citation type="submission" date="2016-04" db="EMBL/GenBank/DDBJ databases">
        <authorList>
            <person name="Antunes L.P."/>
            <person name="Martins L.F."/>
            <person name="Pereira R.V."/>
            <person name="Thomas A.M."/>
            <person name="Barbosa D."/>
            <person name="Nascimento L."/>
            <person name="Silva G.M."/>
            <person name="Condomitti G.W."/>
            <person name="Digiampietri L.A."/>
            <person name="Lombardi K.C."/>
            <person name="Ramos P.L."/>
            <person name="Quaggio R.B."/>
            <person name="Oliveira J.C."/>
            <person name="Pascon R.C."/>
            <person name="Cruz J.B."/>
            <person name="Silva A.M."/>
            <person name="Setubal J.C."/>
        </authorList>
    </citation>
    <scope>NUCLEOTIDE SEQUENCE [LARGE SCALE GENOMIC DNA]</scope>
</reference>
<proteinExistence type="inferred from homology"/>
<keyword evidence="3" id="KW-0378">Hydrolase</keyword>
<dbReference type="PRINTS" id="PR00834">
    <property type="entry name" value="PROTEASES2C"/>
</dbReference>
<protein>
    <recommendedName>
        <fullName evidence="6">Serine protease</fullName>
    </recommendedName>
</protein>
<dbReference type="InterPro" id="IPR043504">
    <property type="entry name" value="Peptidase_S1_PA_chymotrypsin"/>
</dbReference>
<comment type="caution">
    <text evidence="4">The sequence shown here is derived from an EMBL/GenBank/DDBJ whole genome shotgun (WGS) entry which is preliminary data.</text>
</comment>
<dbReference type="InterPro" id="IPR051201">
    <property type="entry name" value="Chloro_Bact_Ser_Proteases"/>
</dbReference>
<gene>
    <name evidence="4" type="ORF">A6D92_11165</name>
</gene>
<name>A0A1Y2T3Q6_SYMTR</name>
<evidence type="ECO:0000313" key="5">
    <source>
        <dbReference type="Proteomes" id="UP000194267"/>
    </source>
</evidence>
<evidence type="ECO:0000256" key="1">
    <source>
        <dbReference type="ARBA" id="ARBA00010541"/>
    </source>
</evidence>
<dbReference type="AlphaFoldDB" id="A0A1Y2T3Q6"/>
<dbReference type="SUPFAM" id="SSF50494">
    <property type="entry name" value="Trypsin-like serine proteases"/>
    <property type="match status" value="1"/>
</dbReference>
<sequence>MVSVYVESYRGFYRSSGTGSGFVVDPEGYILTNYHVVDGAQRITVQFIDGETMTARVVGKDRPATWRC</sequence>
<evidence type="ECO:0000313" key="4">
    <source>
        <dbReference type="EMBL" id="OTA40988.1"/>
    </source>
</evidence>
<organism evidence="4 5">
    <name type="scientific">Symbiobacterium thermophilum</name>
    <dbReference type="NCBI Taxonomy" id="2734"/>
    <lineage>
        <taxon>Bacteria</taxon>
        <taxon>Bacillati</taxon>
        <taxon>Bacillota</taxon>
        <taxon>Clostridia</taxon>
        <taxon>Eubacteriales</taxon>
        <taxon>Symbiobacteriaceae</taxon>
        <taxon>Symbiobacterium</taxon>
    </lineage>
</organism>
<evidence type="ECO:0000256" key="3">
    <source>
        <dbReference type="ARBA" id="ARBA00022801"/>
    </source>
</evidence>
<dbReference type="EMBL" id="LWLV01000930">
    <property type="protein sequence ID" value="OTA40988.1"/>
    <property type="molecule type" value="Genomic_DNA"/>
</dbReference>
<dbReference type="Gene3D" id="2.40.10.10">
    <property type="entry name" value="Trypsin-like serine proteases"/>
    <property type="match status" value="1"/>
</dbReference>
<dbReference type="PANTHER" id="PTHR43343">
    <property type="entry name" value="PEPTIDASE S12"/>
    <property type="match status" value="1"/>
</dbReference>